<dbReference type="Gene3D" id="3.40.50.720">
    <property type="entry name" value="NAD(P)-binding Rossmann-like Domain"/>
    <property type="match status" value="1"/>
</dbReference>
<dbReference type="GO" id="GO:0004029">
    <property type="term" value="F:aldehyde dehydrogenase (NAD+) activity"/>
    <property type="evidence" value="ECO:0007669"/>
    <property type="project" value="TreeGrafter"/>
</dbReference>
<dbReference type="RefSeq" id="WP_099216654.1">
    <property type="nucleotide sequence ID" value="NZ_JAUYVU010000007.1"/>
</dbReference>
<protein>
    <submittedName>
        <fullName evidence="2">dTDP-glucose 4,6-dehydratase</fullName>
    </submittedName>
</protein>
<organism evidence="2 3">
    <name type="scientific">Tenacibaculum discolor</name>
    <dbReference type="NCBI Taxonomy" id="361581"/>
    <lineage>
        <taxon>Bacteria</taxon>
        <taxon>Pseudomonadati</taxon>
        <taxon>Bacteroidota</taxon>
        <taxon>Flavobacteriia</taxon>
        <taxon>Flavobacteriales</taxon>
        <taxon>Flavobacteriaceae</taxon>
        <taxon>Tenacibaculum</taxon>
    </lineage>
</organism>
<dbReference type="EMBL" id="JAUYVU010000007">
    <property type="protein sequence ID" value="MDP2541710.1"/>
    <property type="molecule type" value="Genomic_DNA"/>
</dbReference>
<evidence type="ECO:0000313" key="3">
    <source>
        <dbReference type="Proteomes" id="UP000222163"/>
    </source>
</evidence>
<proteinExistence type="predicted"/>
<dbReference type="SUPFAM" id="SSF51735">
    <property type="entry name" value="NAD(P)-binding Rossmann-fold domains"/>
    <property type="match status" value="1"/>
</dbReference>
<accession>A0A2G1BQK0</accession>
<sequence>MKNVSILGCGWLGKELGIYFTKRGYKVKGSTTSKDKLQELESVAIDPYLVDISDKNISSEFLDADVLIIAITSKEVENFKRLISFIEKSNTVKVIFISSTSVYPSLNKEMTEEDKTINSPLVEIENLFRNNNNFQTTIIRFAGLFGGKRKPGNWFANRKIPHPKGYVNMIHREDCIAIIEEMIEQNVFGEVFNACANDHPTREDFYINARKILGKPIPEFDDSKSLVYKIISSKKLQKALSYQFIHNDLLSI</sequence>
<dbReference type="Proteomes" id="UP000222163">
    <property type="component" value="Unassembled WGS sequence"/>
</dbReference>
<evidence type="ECO:0000313" key="2">
    <source>
        <dbReference type="EMBL" id="PHN96278.1"/>
    </source>
</evidence>
<dbReference type="GO" id="GO:0005737">
    <property type="term" value="C:cytoplasm"/>
    <property type="evidence" value="ECO:0007669"/>
    <property type="project" value="TreeGrafter"/>
</dbReference>
<dbReference type="PANTHER" id="PTHR48079:SF6">
    <property type="entry name" value="NAD(P)-BINDING DOMAIN-CONTAINING PROTEIN-RELATED"/>
    <property type="match status" value="1"/>
</dbReference>
<dbReference type="EMBL" id="PDUU01000020">
    <property type="protein sequence ID" value="PHN96278.1"/>
    <property type="molecule type" value="Genomic_DNA"/>
</dbReference>
<comment type="caution">
    <text evidence="2">The sequence shown here is derived from an EMBL/GenBank/DDBJ whole genome shotgun (WGS) entry which is preliminary data.</text>
</comment>
<evidence type="ECO:0000313" key="4">
    <source>
        <dbReference type="Proteomes" id="UP001242342"/>
    </source>
</evidence>
<dbReference type="PANTHER" id="PTHR48079">
    <property type="entry name" value="PROTEIN YEEZ"/>
    <property type="match status" value="1"/>
</dbReference>
<reference evidence="2" key="2">
    <citation type="submission" date="2017-10" db="EMBL/GenBank/DDBJ databases">
        <authorList>
            <person name="Enke T.N."/>
            <person name="Cordero O.X."/>
        </authorList>
    </citation>
    <scope>NUCLEOTIDE SEQUENCE</scope>
    <source>
        <strain evidence="2">4G03</strain>
    </source>
</reference>
<dbReference type="InterPro" id="IPR036291">
    <property type="entry name" value="NAD(P)-bd_dom_sf"/>
</dbReference>
<name>A0A2G1BQK0_9FLAO</name>
<reference evidence="2 3" key="1">
    <citation type="journal article" date="2016" name="Nat. Commun.">
        <title>Microbial interactions lead to rapid micro-scale successions on model marine particles.</title>
        <authorList>
            <person name="Datta M.S."/>
            <person name="Sliwerska E."/>
            <person name="Gore J."/>
            <person name="Polz M.F."/>
            <person name="Cordero O.X."/>
        </authorList>
    </citation>
    <scope>NUCLEOTIDE SEQUENCE [LARGE SCALE GENOMIC DNA]</scope>
    <source>
        <strain evidence="2 3">4G03</strain>
    </source>
</reference>
<dbReference type="AlphaFoldDB" id="A0A2G1BQK0"/>
<evidence type="ECO:0000313" key="1">
    <source>
        <dbReference type="EMBL" id="MDP2541710.1"/>
    </source>
</evidence>
<dbReference type="Proteomes" id="UP001242342">
    <property type="component" value="Unassembled WGS sequence"/>
</dbReference>
<dbReference type="InterPro" id="IPR051783">
    <property type="entry name" value="NAD(P)-dependent_oxidoreduct"/>
</dbReference>
<gene>
    <name evidence="2" type="ORF">CSC81_15510</name>
    <name evidence="1" type="ORF">Q8W23_09530</name>
</gene>
<keyword evidence="4" id="KW-1185">Reference proteome</keyword>
<reference evidence="1 4" key="3">
    <citation type="submission" date="2023-07" db="EMBL/GenBank/DDBJ databases">
        <title>Genome content predicts the carbon catabolic preferences of heterotrophic bacteria.</title>
        <authorList>
            <person name="Gralka M."/>
        </authorList>
    </citation>
    <scope>NUCLEOTIDE SEQUENCE [LARGE SCALE GENOMIC DNA]</scope>
    <source>
        <strain evidence="1 4">4G03</strain>
    </source>
</reference>